<comment type="caution">
    <text evidence="3">The sequence shown here is derived from an EMBL/GenBank/DDBJ whole genome shotgun (WGS) entry which is preliminary data.</text>
</comment>
<evidence type="ECO:0000313" key="4">
    <source>
        <dbReference type="Proteomes" id="UP000248745"/>
    </source>
</evidence>
<reference evidence="3 4" key="1">
    <citation type="submission" date="2018-06" db="EMBL/GenBank/DDBJ databases">
        <title>Mucibacter soli gen. nov., sp. nov., a new member of the family Chitinophagaceae producing mucin.</title>
        <authorList>
            <person name="Kim M.-K."/>
            <person name="Park S."/>
            <person name="Kim T.-S."/>
            <person name="Joung Y."/>
            <person name="Han J.-H."/>
            <person name="Kim S.B."/>
        </authorList>
    </citation>
    <scope>NUCLEOTIDE SEQUENCE [LARGE SCALE GENOMIC DNA]</scope>
    <source>
        <strain evidence="3 4">R1-15</strain>
    </source>
</reference>
<keyword evidence="4" id="KW-1185">Reference proteome</keyword>
<dbReference type="Proteomes" id="UP000248745">
    <property type="component" value="Unassembled WGS sequence"/>
</dbReference>
<dbReference type="EMBL" id="QKTW01000021">
    <property type="protein sequence ID" value="PZF71957.1"/>
    <property type="molecule type" value="Genomic_DNA"/>
</dbReference>
<keyword evidence="1" id="KW-0732">Signal</keyword>
<feature type="chain" id="PRO_5015843898" description="Secretion system C-terminal sorting domain-containing protein" evidence="1">
    <location>
        <begin position="24"/>
        <end position="543"/>
    </location>
</feature>
<evidence type="ECO:0000256" key="1">
    <source>
        <dbReference type="SAM" id="SignalP"/>
    </source>
</evidence>
<feature type="domain" description="Secretion system C-terminal sorting" evidence="2">
    <location>
        <begin position="469"/>
        <end position="535"/>
    </location>
</feature>
<dbReference type="OrthoDB" id="9807496at2"/>
<dbReference type="Pfam" id="PF18962">
    <property type="entry name" value="Por_Secre_tail"/>
    <property type="match status" value="1"/>
</dbReference>
<dbReference type="AlphaFoldDB" id="A0A2W2B7F9"/>
<dbReference type="RefSeq" id="WP_110999899.1">
    <property type="nucleotide sequence ID" value="NZ_QKTW01000021.1"/>
</dbReference>
<evidence type="ECO:0000313" key="3">
    <source>
        <dbReference type="EMBL" id="PZF71957.1"/>
    </source>
</evidence>
<organism evidence="3 4">
    <name type="scientific">Taibaiella soli</name>
    <dbReference type="NCBI Taxonomy" id="1649169"/>
    <lineage>
        <taxon>Bacteria</taxon>
        <taxon>Pseudomonadati</taxon>
        <taxon>Bacteroidota</taxon>
        <taxon>Chitinophagia</taxon>
        <taxon>Chitinophagales</taxon>
        <taxon>Chitinophagaceae</taxon>
        <taxon>Taibaiella</taxon>
    </lineage>
</organism>
<gene>
    <name evidence="3" type="ORF">DN068_15725</name>
</gene>
<protein>
    <recommendedName>
        <fullName evidence="2">Secretion system C-terminal sorting domain-containing protein</fullName>
    </recommendedName>
</protein>
<dbReference type="NCBIfam" id="TIGR04183">
    <property type="entry name" value="Por_Secre_tail"/>
    <property type="match status" value="1"/>
</dbReference>
<proteinExistence type="predicted"/>
<name>A0A2W2B7F9_9BACT</name>
<accession>A0A2W2B7F9</accession>
<dbReference type="InterPro" id="IPR026444">
    <property type="entry name" value="Secre_tail"/>
</dbReference>
<feature type="signal peptide" evidence="1">
    <location>
        <begin position="1"/>
        <end position="23"/>
    </location>
</feature>
<evidence type="ECO:0000259" key="2">
    <source>
        <dbReference type="Pfam" id="PF18962"/>
    </source>
</evidence>
<sequence length="543" mass="59342">MNKKLYQLFLLPIASLSISSAGAQGTYNTTANLDINNIKAAALVHGDLWWNPATQNPACEFPKGSGKNIGQATGIWMGGYDHQGNLHIAAQTYRQNGNDYWPGPLDANGQTTSATVQNWARIWKIDQTTIDSFRAMTSHTTTNTPTTILEWPAKGNPYAKGNNGATLTISDEMAPFVDVDSNGDYNPINGDYPAIKGDQMLWFVYNDVAGTHGTNTDPIGIETQVSAYGYSRGTAIDNILYYDFKLLNKSQVDYDSFRMAMWSDMDLGFAFDDYIGYDSVHRMGIVYNADSSDTQYGRQLPIAGVSMINLPGDAWGVAKPAGSFMTFDNSATANGNPTSAVEYYNLMHSRNRVGTQISNPLTSQPATYIYPDDPSLAGGWSECAMANTPGDRRFVIATNDFVLEHSSSQLVTMALVVQPMDTSNYCGSANFTKIKDLADTAWNIYNNPLAPLPPIPNAVVNIAKRNLNIYPNPATETLFITGDNVVATGASIMIYDAVGRNIPAIMTKKNNKIEVDIHSLPNGIYTILYRNGDQMASNIFVKK</sequence>